<feature type="transmembrane region" description="Helical" evidence="9">
    <location>
        <begin position="379"/>
        <end position="401"/>
    </location>
</feature>
<keyword evidence="8 9" id="KW-0472">Membrane</keyword>
<organism evidence="10 11">
    <name type="scientific">Spraguea lophii (strain 42_110)</name>
    <name type="common">Microsporidian parasite</name>
    <dbReference type="NCBI Taxonomy" id="1358809"/>
    <lineage>
        <taxon>Eukaryota</taxon>
        <taxon>Fungi</taxon>
        <taxon>Fungi incertae sedis</taxon>
        <taxon>Microsporidia</taxon>
        <taxon>Spragueidae</taxon>
        <taxon>Spraguea</taxon>
    </lineage>
</organism>
<dbReference type="PANTHER" id="PTHR31187:SF1">
    <property type="entry name" value="ADP,ATP CARRIER PROTEIN 1"/>
    <property type="match status" value="1"/>
</dbReference>
<dbReference type="HOGENOM" id="CLU_023964_1_0_1"/>
<name>S7XTF1_SPRLO</name>
<evidence type="ECO:0000256" key="4">
    <source>
        <dbReference type="ARBA" id="ARBA00022692"/>
    </source>
</evidence>
<feature type="transmembrane region" description="Helical" evidence="9">
    <location>
        <begin position="208"/>
        <end position="234"/>
    </location>
</feature>
<feature type="transmembrane region" description="Helical" evidence="9">
    <location>
        <begin position="80"/>
        <end position="101"/>
    </location>
</feature>
<comment type="caution">
    <text evidence="10">The sequence shown here is derived from an EMBL/GenBank/DDBJ whole genome shotgun (WGS) entry which is preliminary data.</text>
</comment>
<evidence type="ECO:0000256" key="5">
    <source>
        <dbReference type="ARBA" id="ARBA00022741"/>
    </source>
</evidence>
<dbReference type="AlphaFoldDB" id="S7XTF1"/>
<evidence type="ECO:0000256" key="7">
    <source>
        <dbReference type="ARBA" id="ARBA00022989"/>
    </source>
</evidence>
<feature type="transmembrane region" description="Helical" evidence="9">
    <location>
        <begin position="484"/>
        <end position="506"/>
    </location>
</feature>
<dbReference type="GO" id="GO:0016020">
    <property type="term" value="C:membrane"/>
    <property type="evidence" value="ECO:0007669"/>
    <property type="project" value="UniProtKB-SubCell"/>
</dbReference>
<keyword evidence="6 9" id="KW-0067">ATP-binding</keyword>
<evidence type="ECO:0000256" key="2">
    <source>
        <dbReference type="ARBA" id="ARBA00007127"/>
    </source>
</evidence>
<dbReference type="STRING" id="1358809.S7XTF1"/>
<feature type="transmembrane region" description="Helical" evidence="9">
    <location>
        <begin position="163"/>
        <end position="196"/>
    </location>
</feature>
<dbReference type="GO" id="GO:0005471">
    <property type="term" value="F:ATP:ADP antiporter activity"/>
    <property type="evidence" value="ECO:0007669"/>
    <property type="project" value="InterPro"/>
</dbReference>
<evidence type="ECO:0000256" key="3">
    <source>
        <dbReference type="ARBA" id="ARBA00022448"/>
    </source>
</evidence>
<keyword evidence="7 9" id="KW-1133">Transmembrane helix</keyword>
<protein>
    <recommendedName>
        <fullName evidence="9">ADP,ATP carrier protein</fullName>
    </recommendedName>
</protein>
<feature type="transmembrane region" description="Helical" evidence="9">
    <location>
        <begin position="246"/>
        <end position="267"/>
    </location>
</feature>
<accession>S7XTF1</accession>
<evidence type="ECO:0000313" key="10">
    <source>
        <dbReference type="EMBL" id="EPR79163.1"/>
    </source>
</evidence>
<feature type="transmembrane region" description="Helical" evidence="9">
    <location>
        <begin position="305"/>
        <end position="327"/>
    </location>
</feature>
<dbReference type="EMBL" id="ATCN01000379">
    <property type="protein sequence ID" value="EPR79163.1"/>
    <property type="molecule type" value="Genomic_DNA"/>
</dbReference>
<dbReference type="VEuPathDB" id="MicrosporidiaDB:SLOPH_116"/>
<sequence length="562" mass="63686">MSNSDNDILINTLPTEEEVEMDAIRRSRFTLGVYKVASVETLKFWLMAITFAIIAYIYTLSRGIKEAFIIVRQIPASVNILKLFYVLPIAAISTMIIQNALTYTDNKTILKKILIGYGIYFMIYGFISLPFLPSVESETMRTMLEDSISDGKMKYKKIEDYAAFLYTFISWTSTLHFIVSEIWGTIVLSLLFLSFVNDVCPFKQFMRFITLFYIISNVAVIFSAGSMYFLQLLLKEKGFITGKTCLSCIFLIMGILSLICYVFIVLLDNKVLSKPTYIVETRIKKSKTKTPGFTEGIEMAFDSKLVLGVCFIVFFYNTTANIAGISAKSAQRIMSEKLGTKEDYIIKNQFISQLITGSFTIFILLLPLTKYAVKKTWTIIALASPFFIFISSILIFTLAIYNTILTDTAISVKLLKPIFTSKFVTNILKNLSIDSLDAEVIVGVFSDGLFRVVKYAFFDITKESLSMRIDSTYRSRFKGIYDGIFAKIGRAGSSLLIIIICRFLSIKDMRDASLIFLVINIASVIIWTFIIFYLGSKYNKSINENVTIDLDLAGKQKETIVE</sequence>
<dbReference type="InterPro" id="IPR004667">
    <property type="entry name" value="ADP_ATP_car_bac_type"/>
</dbReference>
<keyword evidence="11" id="KW-1185">Reference proteome</keyword>
<reference evidence="11" key="1">
    <citation type="journal article" date="2013" name="PLoS Genet.">
        <title>The genome of Spraguea lophii and the basis of host-microsporidian interactions.</title>
        <authorList>
            <person name="Campbell S.E."/>
            <person name="Williams T.A."/>
            <person name="Yousuf A."/>
            <person name="Soanes D.M."/>
            <person name="Paszkiewicz K.H."/>
            <person name="Williams B.A.P."/>
        </authorList>
    </citation>
    <scope>NUCLEOTIDE SEQUENCE [LARGE SCALE GENOMIC DNA]</scope>
    <source>
        <strain evidence="11">42_110</strain>
    </source>
</reference>
<evidence type="ECO:0000256" key="8">
    <source>
        <dbReference type="ARBA" id="ARBA00023136"/>
    </source>
</evidence>
<evidence type="ECO:0000256" key="9">
    <source>
        <dbReference type="RuleBase" id="RU363121"/>
    </source>
</evidence>
<comment type="subcellular location">
    <subcellularLocation>
        <location evidence="1 9">Membrane</location>
        <topology evidence="1 9">Multi-pass membrane protein</topology>
    </subcellularLocation>
</comment>
<keyword evidence="3 9" id="KW-0813">Transport</keyword>
<dbReference type="GO" id="GO:0005524">
    <property type="term" value="F:ATP binding"/>
    <property type="evidence" value="ECO:0007669"/>
    <property type="project" value="UniProtKB-KW"/>
</dbReference>
<feature type="transmembrane region" description="Helical" evidence="9">
    <location>
        <begin position="113"/>
        <end position="132"/>
    </location>
</feature>
<dbReference type="InParanoid" id="S7XTF1"/>
<keyword evidence="5 9" id="KW-0547">Nucleotide-binding</keyword>
<feature type="transmembrane region" description="Helical" evidence="9">
    <location>
        <begin position="42"/>
        <end position="59"/>
    </location>
</feature>
<dbReference type="PANTHER" id="PTHR31187">
    <property type="match status" value="1"/>
</dbReference>
<comment type="similarity">
    <text evidence="2 9">Belongs to the ADP/ATP translocase tlc family.</text>
</comment>
<dbReference type="OrthoDB" id="2190844at2759"/>
<evidence type="ECO:0000313" key="11">
    <source>
        <dbReference type="Proteomes" id="UP000014978"/>
    </source>
</evidence>
<gene>
    <name evidence="10" type="ORF">SLOPH_116</name>
</gene>
<keyword evidence="4 9" id="KW-0812">Transmembrane</keyword>
<proteinExistence type="inferred from homology"/>
<dbReference type="Pfam" id="PF03219">
    <property type="entry name" value="TLC"/>
    <property type="match status" value="1"/>
</dbReference>
<evidence type="ECO:0000256" key="6">
    <source>
        <dbReference type="ARBA" id="ARBA00022840"/>
    </source>
</evidence>
<evidence type="ECO:0000256" key="1">
    <source>
        <dbReference type="ARBA" id="ARBA00004141"/>
    </source>
</evidence>
<feature type="transmembrane region" description="Helical" evidence="9">
    <location>
        <begin position="512"/>
        <end position="534"/>
    </location>
</feature>
<feature type="transmembrane region" description="Helical" evidence="9">
    <location>
        <begin position="348"/>
        <end position="367"/>
    </location>
</feature>
<dbReference type="Proteomes" id="UP000014978">
    <property type="component" value="Unassembled WGS sequence"/>
</dbReference>